<dbReference type="PANTHER" id="PTHR40370:SF1">
    <property type="entry name" value="DUF3074 DOMAIN-CONTAINING PROTEIN"/>
    <property type="match status" value="1"/>
</dbReference>
<dbReference type="Gene3D" id="3.30.530.20">
    <property type="match status" value="1"/>
</dbReference>
<dbReference type="OrthoDB" id="5403181at2759"/>
<dbReference type="EMBL" id="MU001634">
    <property type="protein sequence ID" value="KAF2484202.1"/>
    <property type="molecule type" value="Genomic_DNA"/>
</dbReference>
<keyword evidence="4" id="KW-1185">Reference proteome</keyword>
<feature type="compositionally biased region" description="Basic and acidic residues" evidence="1">
    <location>
        <begin position="673"/>
        <end position="684"/>
    </location>
</feature>
<feature type="region of interest" description="Disordered" evidence="1">
    <location>
        <begin position="319"/>
        <end position="403"/>
    </location>
</feature>
<dbReference type="Pfam" id="PF11274">
    <property type="entry name" value="DUF3074"/>
    <property type="match status" value="1"/>
</dbReference>
<evidence type="ECO:0000313" key="4">
    <source>
        <dbReference type="Proteomes" id="UP000799767"/>
    </source>
</evidence>
<feature type="compositionally biased region" description="Basic and acidic residues" evidence="1">
    <location>
        <begin position="79"/>
        <end position="88"/>
    </location>
</feature>
<evidence type="ECO:0000259" key="2">
    <source>
        <dbReference type="Pfam" id="PF11274"/>
    </source>
</evidence>
<organism evidence="3 4">
    <name type="scientific">Neohortaea acidophila</name>
    <dbReference type="NCBI Taxonomy" id="245834"/>
    <lineage>
        <taxon>Eukaryota</taxon>
        <taxon>Fungi</taxon>
        <taxon>Dikarya</taxon>
        <taxon>Ascomycota</taxon>
        <taxon>Pezizomycotina</taxon>
        <taxon>Dothideomycetes</taxon>
        <taxon>Dothideomycetidae</taxon>
        <taxon>Mycosphaerellales</taxon>
        <taxon>Teratosphaeriaceae</taxon>
        <taxon>Neohortaea</taxon>
    </lineage>
</organism>
<reference evidence="3" key="1">
    <citation type="journal article" date="2020" name="Stud. Mycol.">
        <title>101 Dothideomycetes genomes: a test case for predicting lifestyles and emergence of pathogens.</title>
        <authorList>
            <person name="Haridas S."/>
            <person name="Albert R."/>
            <person name="Binder M."/>
            <person name="Bloem J."/>
            <person name="Labutti K."/>
            <person name="Salamov A."/>
            <person name="Andreopoulos B."/>
            <person name="Baker S."/>
            <person name="Barry K."/>
            <person name="Bills G."/>
            <person name="Bluhm B."/>
            <person name="Cannon C."/>
            <person name="Castanera R."/>
            <person name="Culley D."/>
            <person name="Daum C."/>
            <person name="Ezra D."/>
            <person name="Gonzalez J."/>
            <person name="Henrissat B."/>
            <person name="Kuo A."/>
            <person name="Liang C."/>
            <person name="Lipzen A."/>
            <person name="Lutzoni F."/>
            <person name="Magnuson J."/>
            <person name="Mondo S."/>
            <person name="Nolan M."/>
            <person name="Ohm R."/>
            <person name="Pangilinan J."/>
            <person name="Park H.-J."/>
            <person name="Ramirez L."/>
            <person name="Alfaro M."/>
            <person name="Sun H."/>
            <person name="Tritt A."/>
            <person name="Yoshinaga Y."/>
            <person name="Zwiers L.-H."/>
            <person name="Turgeon B."/>
            <person name="Goodwin S."/>
            <person name="Spatafora J."/>
            <person name="Crous P."/>
            <person name="Grigoriev I."/>
        </authorList>
    </citation>
    <scope>NUCLEOTIDE SEQUENCE</scope>
    <source>
        <strain evidence="3">CBS 113389</strain>
    </source>
</reference>
<name>A0A6A6PVZ1_9PEZI</name>
<feature type="compositionally biased region" description="Polar residues" evidence="1">
    <location>
        <begin position="363"/>
        <end position="374"/>
    </location>
</feature>
<dbReference type="InterPro" id="IPR023393">
    <property type="entry name" value="START-like_dom_sf"/>
</dbReference>
<accession>A0A6A6PVZ1</accession>
<proteinExistence type="predicted"/>
<feature type="region of interest" description="Disordered" evidence="1">
    <location>
        <begin position="437"/>
        <end position="503"/>
    </location>
</feature>
<feature type="region of interest" description="Disordered" evidence="1">
    <location>
        <begin position="631"/>
        <end position="684"/>
    </location>
</feature>
<gene>
    <name evidence="3" type="ORF">BDY17DRAFT_295188</name>
</gene>
<feature type="compositionally biased region" description="Low complexity" evidence="1">
    <location>
        <begin position="341"/>
        <end position="353"/>
    </location>
</feature>
<dbReference type="SUPFAM" id="SSF55961">
    <property type="entry name" value="Bet v1-like"/>
    <property type="match status" value="1"/>
</dbReference>
<evidence type="ECO:0000313" key="3">
    <source>
        <dbReference type="EMBL" id="KAF2484202.1"/>
    </source>
</evidence>
<feature type="compositionally biased region" description="Acidic residues" evidence="1">
    <location>
        <begin position="443"/>
        <end position="453"/>
    </location>
</feature>
<dbReference type="GeneID" id="54474260"/>
<dbReference type="AlphaFoldDB" id="A0A6A6PVZ1"/>
<dbReference type="RefSeq" id="XP_033590772.1">
    <property type="nucleotide sequence ID" value="XM_033733258.1"/>
</dbReference>
<protein>
    <recommendedName>
        <fullName evidence="2">DUF3074 domain-containing protein</fullName>
    </recommendedName>
</protein>
<feature type="region of interest" description="Disordered" evidence="1">
    <location>
        <begin position="519"/>
        <end position="593"/>
    </location>
</feature>
<feature type="compositionally biased region" description="Polar residues" evidence="1">
    <location>
        <begin position="473"/>
        <end position="491"/>
    </location>
</feature>
<dbReference type="Proteomes" id="UP000799767">
    <property type="component" value="Unassembled WGS sequence"/>
</dbReference>
<sequence>MADLPAALKLLAHADWDEVPSTGLASYLQKHFEAGELLCNSVPLPPNGGDPEAIEPHFQTPDSAKSAKDIFPSPVRPQAPDDDHESLRKNWGKPVKFSAKENPLQIALYKMAGHDRHGAWFARHSIFEGISFSKFKKAIKREFPETLLTQGEPGAGAIRGLSAERRIEQLKEENGDRVEVYQLSAQMPPPVSPREFLMMLFTTDCALTEKSPTADQQNSQYIPRHYMIVSKGLHHPDVPERPSFVRGTYESVELVREIPIHLTHNTDPELNPLEWIMVTRSDPAGGIPRFLIDRGTPGAMLADVSKFFNWACGQEEIPERDGDLEEQQAVSAQDQDATVVGDGSQAAQAADGATSKPLDVAAQQVTDDNSAQRDVSNKAATKDLRSEPAAGGAIGTTDGSKDAGGILSSLTSTVQSGITTYAPVGVSNFVTKHLSNETSTAEAPEDDLSDSSSDDSFLSADELKRLSTAPEYSESNNEGASLVSGASSMRSLPNVDKKNMSRHEKEVLKIMQQREKLDEKVAKKREAEEAKFQAVQAKDATDQDKARERMEKELKKTQERHEREVEKLEQKREKELRKVEEKRARKENQNKLSLVARERDDLRSHVDLLRRENSLLADQVESLQRENTALANRVGKLGGPDALRSVQDELKKTTSLKSTTSRVSLDSMASGSGEKRDSKEVAAS</sequence>
<feature type="compositionally biased region" description="Basic and acidic residues" evidence="1">
    <location>
        <begin position="519"/>
        <end position="531"/>
    </location>
</feature>
<dbReference type="InterPro" id="IPR024500">
    <property type="entry name" value="DUF3074"/>
</dbReference>
<feature type="domain" description="DUF3074" evidence="2">
    <location>
        <begin position="120"/>
        <end position="311"/>
    </location>
</feature>
<feature type="region of interest" description="Disordered" evidence="1">
    <location>
        <begin position="46"/>
        <end position="91"/>
    </location>
</feature>
<evidence type="ECO:0000256" key="1">
    <source>
        <dbReference type="SAM" id="MobiDB-lite"/>
    </source>
</evidence>
<feature type="compositionally biased region" description="Basic and acidic residues" evidence="1">
    <location>
        <begin position="539"/>
        <end position="589"/>
    </location>
</feature>
<dbReference type="PANTHER" id="PTHR40370">
    <property type="entry name" value="EXPRESSED PROTEIN"/>
    <property type="match status" value="1"/>
</dbReference>